<name>A0A1Q2M5H3_9GAMM</name>
<sequence length="183" mass="19567">MSNPYTGTVASTLRKAQLLLGESQQVASGQSLLDSALLEAALTQLWRAYRAFLAEQGHQLQLGFAAGSEPESAQALAALVSQRGKFSGDVTELVNLSEDPESWLSGLCRAWAGHWQLSTSAPAGSSGASNATASGVETMIPVRQLDNPSAGPQDAAMTADNLRHWYQALVELIQRQRAQSQEW</sequence>
<accession>A0A1Q2M5H3</accession>
<dbReference type="OrthoDB" id="5736033at2"/>
<dbReference type="KEGG" id="maga:Mag101_07705"/>
<dbReference type="InterPro" id="IPR046493">
    <property type="entry name" value="DUF6586"/>
</dbReference>
<dbReference type="STRING" id="260552.Mag101_07705"/>
<dbReference type="AlphaFoldDB" id="A0A1Q2M5H3"/>
<evidence type="ECO:0000313" key="1">
    <source>
        <dbReference type="EMBL" id="AQQ67537.1"/>
    </source>
</evidence>
<dbReference type="Proteomes" id="UP000188219">
    <property type="component" value="Chromosome"/>
</dbReference>
<proteinExistence type="predicted"/>
<reference evidence="1" key="1">
    <citation type="submission" date="2017-02" db="EMBL/GenBank/DDBJ databases">
        <title>Genome of Microbulbifer agarilyticus GP101.</title>
        <authorList>
            <person name="Jung J."/>
            <person name="Bae S.S."/>
            <person name="Baek K."/>
        </authorList>
    </citation>
    <scope>NUCLEOTIDE SEQUENCE [LARGE SCALE GENOMIC DNA]</scope>
    <source>
        <strain evidence="1">GP101</strain>
    </source>
</reference>
<protein>
    <recommendedName>
        <fullName evidence="3">PasA protein</fullName>
    </recommendedName>
</protein>
<organism evidence="1 2">
    <name type="scientific">Microbulbifer agarilyticus</name>
    <dbReference type="NCBI Taxonomy" id="260552"/>
    <lineage>
        <taxon>Bacteria</taxon>
        <taxon>Pseudomonadati</taxon>
        <taxon>Pseudomonadota</taxon>
        <taxon>Gammaproteobacteria</taxon>
        <taxon>Cellvibrionales</taxon>
        <taxon>Microbulbiferaceae</taxon>
        <taxon>Microbulbifer</taxon>
    </lineage>
</organism>
<gene>
    <name evidence="1" type="ORF">Mag101_07705</name>
</gene>
<dbReference type="EMBL" id="CP019650">
    <property type="protein sequence ID" value="AQQ67537.1"/>
    <property type="molecule type" value="Genomic_DNA"/>
</dbReference>
<keyword evidence="2" id="KW-1185">Reference proteome</keyword>
<dbReference type="Pfam" id="PF20227">
    <property type="entry name" value="DUF6586"/>
    <property type="match status" value="1"/>
</dbReference>
<evidence type="ECO:0000313" key="2">
    <source>
        <dbReference type="Proteomes" id="UP000188219"/>
    </source>
</evidence>
<dbReference type="RefSeq" id="WP_077403054.1">
    <property type="nucleotide sequence ID" value="NZ_CP019650.1"/>
</dbReference>
<evidence type="ECO:0008006" key="3">
    <source>
        <dbReference type="Google" id="ProtNLM"/>
    </source>
</evidence>